<proteinExistence type="predicted"/>
<comment type="caution">
    <text evidence="1">The sequence shown here is derived from an EMBL/GenBank/DDBJ whole genome shotgun (WGS) entry which is preliminary data.</text>
</comment>
<dbReference type="Gene3D" id="1.25.40.10">
    <property type="entry name" value="Tetratricopeptide repeat domain"/>
    <property type="match status" value="1"/>
</dbReference>
<evidence type="ECO:0000313" key="2">
    <source>
        <dbReference type="Proteomes" id="UP000315496"/>
    </source>
</evidence>
<gene>
    <name evidence="1" type="ORF">GMRT_10011</name>
</gene>
<sequence length="580" mass="65713">MEQIVRAVPSVGNWIRLAEERLQVGDTEGASSTFEEALKEYNNSELLWIRYASLMPSPLDTLILERACRTIPLSISLQQNLLDRFFGTDRLEDATTHLKTWVNTVLALGRPIDVQKLLQYYIGKCTDPLHLTYILSELLRMDLHIELVERLYGLFPMIAERVDRTYYTSFCFQCFTSYTQEPEDVLTERGWIAARGLYHALLGLPSLESLILDASNDIKSIYNQLFLYREILMKETISDATAAIRRYLSLAVFSSLTTGIIDDSITASVPGLSIFSILSSPSVILSAPLTAQVIHVLKVSRIYHNLESYALQVLQLWRSELQTCTEAELLLLLSELFLCLKEDGASNLSNGIRHIVVEFLKMRSCFPFHRFLLQLHTEIEDISSLSHLNSKHSLTPDPTHMIEQCHNSDNSSNEELIARSLLCYAQYGKVWLRGVTGHTYMRFAELLCSDTACPSFRTCLHFAMKVPVMTSIHLELKLLNDGITSSSLGVLVLCARLMLEGELTDIHSLVADYTERLINMRKTLLESPEEPGRFLYLKGASLIVSVAQLASRLGIATTLFYTSDTINIEGMDYNTYRFEE</sequence>
<keyword evidence="2" id="KW-1185">Reference proteome</keyword>
<reference evidence="1 2" key="1">
    <citation type="submission" date="2019-05" db="EMBL/GenBank/DDBJ databases">
        <title>The compact genome of Giardia muris reveals important steps in the evolution of intestinal protozoan parasites.</title>
        <authorList>
            <person name="Xu F."/>
            <person name="Jimenez-Gonzalez A."/>
            <person name="Einarsson E."/>
            <person name="Astvaldsson A."/>
            <person name="Peirasmaki D."/>
            <person name="Eckmann L."/>
            <person name="Andersson J.O."/>
            <person name="Svard S.G."/>
            <person name="Jerlstrom-Hultqvist J."/>
        </authorList>
    </citation>
    <scope>NUCLEOTIDE SEQUENCE [LARGE SCALE GENOMIC DNA]</scope>
    <source>
        <strain evidence="1 2">Roberts-Thomson</strain>
    </source>
</reference>
<dbReference type="VEuPathDB" id="GiardiaDB:GMRT_10011"/>
<organism evidence="1 2">
    <name type="scientific">Giardia muris</name>
    <dbReference type="NCBI Taxonomy" id="5742"/>
    <lineage>
        <taxon>Eukaryota</taxon>
        <taxon>Metamonada</taxon>
        <taxon>Diplomonadida</taxon>
        <taxon>Hexamitidae</taxon>
        <taxon>Giardiinae</taxon>
        <taxon>Giardia</taxon>
    </lineage>
</organism>
<dbReference type="InterPro" id="IPR011990">
    <property type="entry name" value="TPR-like_helical_dom_sf"/>
</dbReference>
<dbReference type="EMBL" id="VDLU01000002">
    <property type="protein sequence ID" value="TNJ28070.1"/>
    <property type="molecule type" value="Genomic_DNA"/>
</dbReference>
<evidence type="ECO:0000313" key="1">
    <source>
        <dbReference type="EMBL" id="TNJ28070.1"/>
    </source>
</evidence>
<name>A0A4Z1SQU9_GIAMU</name>
<dbReference type="AlphaFoldDB" id="A0A4Z1SQU9"/>
<accession>A0A4Z1SQU9</accession>
<protein>
    <submittedName>
        <fullName evidence="1">Uncharacterized protein</fullName>
    </submittedName>
</protein>
<dbReference type="Proteomes" id="UP000315496">
    <property type="component" value="Chromosome 2"/>
</dbReference>